<evidence type="ECO:0000313" key="4">
    <source>
        <dbReference type="Proteomes" id="UP000286931"/>
    </source>
</evidence>
<comment type="similarity">
    <text evidence="1">Belongs to the thioesterase family.</text>
</comment>
<dbReference type="Proteomes" id="UP000286931">
    <property type="component" value="Unassembled WGS sequence"/>
</dbReference>
<dbReference type="Gene3D" id="3.40.50.1820">
    <property type="entry name" value="alpha/beta hydrolase"/>
    <property type="match status" value="1"/>
</dbReference>
<sequence>MSVSVTGDGWFVSRDDAAAHTPLVYCFAHAGGDSRSFLAWQEELGDEAELVAVCPPGRAHRAREARPTLAGFADGAASAIRARAGAAGADGTRPVYLFGHSLGSLVAFETARRLRDVPALRRLFVSGVSAPSLAPSERVCRLAALEGRAFAEALEFFEGLPPEVLAQEEVLDLLLPGVIADFRMAAGYEYTAAAPLSVGVTVIAGRDDPYLSADKVALWEGECVRPPECHWVDGGHFHFRDTGPSAVIDLLLSAVRADQHVEVI</sequence>
<dbReference type="PANTHER" id="PTHR11487">
    <property type="entry name" value="THIOESTERASE"/>
    <property type="match status" value="1"/>
</dbReference>
<protein>
    <submittedName>
        <fullName evidence="3">Thioesterase</fullName>
    </submittedName>
</protein>
<feature type="domain" description="Thioesterase" evidence="2">
    <location>
        <begin position="24"/>
        <end position="249"/>
    </location>
</feature>
<reference evidence="3 4" key="1">
    <citation type="submission" date="2018-12" db="EMBL/GenBank/DDBJ databases">
        <title>Draft genome sequence of Embleya hyalina NBRC 13850T.</title>
        <authorList>
            <person name="Komaki H."/>
            <person name="Hosoyama A."/>
            <person name="Kimura A."/>
            <person name="Ichikawa N."/>
            <person name="Tamura T."/>
        </authorList>
    </citation>
    <scope>NUCLEOTIDE SEQUENCE [LARGE SCALE GENOMIC DNA]</scope>
    <source>
        <strain evidence="3 4">NBRC 13850</strain>
    </source>
</reference>
<dbReference type="RefSeq" id="WP_246127181.1">
    <property type="nucleotide sequence ID" value="NZ_BIFH01000037.1"/>
</dbReference>
<comment type="caution">
    <text evidence="3">The sequence shown here is derived from an EMBL/GenBank/DDBJ whole genome shotgun (WGS) entry which is preliminary data.</text>
</comment>
<dbReference type="AlphaFoldDB" id="A0A401Z036"/>
<gene>
    <name evidence="3" type="ORF">EHYA_07903</name>
</gene>
<dbReference type="Pfam" id="PF00975">
    <property type="entry name" value="Thioesterase"/>
    <property type="match status" value="1"/>
</dbReference>
<proteinExistence type="inferred from homology"/>
<dbReference type="GO" id="GO:0008610">
    <property type="term" value="P:lipid biosynthetic process"/>
    <property type="evidence" value="ECO:0007669"/>
    <property type="project" value="TreeGrafter"/>
</dbReference>
<accession>A0A401Z036</accession>
<evidence type="ECO:0000256" key="1">
    <source>
        <dbReference type="ARBA" id="ARBA00007169"/>
    </source>
</evidence>
<dbReference type="EMBL" id="BIFH01000037">
    <property type="protein sequence ID" value="GCE00178.1"/>
    <property type="molecule type" value="Genomic_DNA"/>
</dbReference>
<dbReference type="InterPro" id="IPR029058">
    <property type="entry name" value="AB_hydrolase_fold"/>
</dbReference>
<dbReference type="PANTHER" id="PTHR11487:SF0">
    <property type="entry name" value="S-ACYL FATTY ACID SYNTHASE THIOESTERASE, MEDIUM CHAIN"/>
    <property type="match status" value="1"/>
</dbReference>
<dbReference type="InterPro" id="IPR001031">
    <property type="entry name" value="Thioesterase"/>
</dbReference>
<dbReference type="InterPro" id="IPR012223">
    <property type="entry name" value="TEII"/>
</dbReference>
<evidence type="ECO:0000313" key="3">
    <source>
        <dbReference type="EMBL" id="GCE00178.1"/>
    </source>
</evidence>
<name>A0A401Z036_9ACTN</name>
<evidence type="ECO:0000259" key="2">
    <source>
        <dbReference type="Pfam" id="PF00975"/>
    </source>
</evidence>
<dbReference type="SUPFAM" id="SSF53474">
    <property type="entry name" value="alpha/beta-Hydrolases"/>
    <property type="match status" value="1"/>
</dbReference>
<keyword evidence="4" id="KW-1185">Reference proteome</keyword>
<organism evidence="3 4">
    <name type="scientific">Embleya hyalina</name>
    <dbReference type="NCBI Taxonomy" id="516124"/>
    <lineage>
        <taxon>Bacteria</taxon>
        <taxon>Bacillati</taxon>
        <taxon>Actinomycetota</taxon>
        <taxon>Actinomycetes</taxon>
        <taxon>Kitasatosporales</taxon>
        <taxon>Streptomycetaceae</taxon>
        <taxon>Embleya</taxon>
    </lineage>
</organism>